<reference evidence="3 4" key="1">
    <citation type="submission" date="2020-09" db="EMBL/GenBank/DDBJ databases">
        <title>Dyella sp. 7MK23 isolated from forest soil.</title>
        <authorList>
            <person name="Fu J."/>
        </authorList>
    </citation>
    <scope>NUCLEOTIDE SEQUENCE [LARGE SCALE GENOMIC DNA]</scope>
    <source>
        <strain evidence="3 4">7MK23</strain>
    </source>
</reference>
<accession>A0ABR9GEX6</accession>
<name>A0ABR9GEX6_9GAMM</name>
<evidence type="ECO:0000256" key="1">
    <source>
        <dbReference type="SAM" id="MobiDB-lite"/>
    </source>
</evidence>
<evidence type="ECO:0000259" key="2">
    <source>
        <dbReference type="SMART" id="SM01126"/>
    </source>
</evidence>
<dbReference type="EMBL" id="JACZZA010000015">
    <property type="protein sequence ID" value="MBE1162603.1"/>
    <property type="molecule type" value="Genomic_DNA"/>
</dbReference>
<dbReference type="NCBIfam" id="NF033547">
    <property type="entry name" value="transpos_IS1595"/>
    <property type="match status" value="1"/>
</dbReference>
<dbReference type="SMART" id="SM01126">
    <property type="entry name" value="DDE_Tnp_IS1595"/>
    <property type="match status" value="1"/>
</dbReference>
<keyword evidence="4" id="KW-1185">Reference proteome</keyword>
<dbReference type="InterPro" id="IPR053164">
    <property type="entry name" value="IS1016-like_transposase"/>
</dbReference>
<feature type="compositionally biased region" description="Basic and acidic residues" evidence="1">
    <location>
        <begin position="253"/>
        <end position="266"/>
    </location>
</feature>
<feature type="region of interest" description="Disordered" evidence="1">
    <location>
        <begin position="245"/>
        <end position="266"/>
    </location>
</feature>
<dbReference type="PANTHER" id="PTHR47163">
    <property type="entry name" value="DDE_TNP_IS1595 DOMAIN-CONTAINING PROTEIN"/>
    <property type="match status" value="1"/>
</dbReference>
<dbReference type="InterPro" id="IPR024445">
    <property type="entry name" value="Tnp_ISXO2-like"/>
</dbReference>
<protein>
    <submittedName>
        <fullName evidence="3">IS1595 family transposase</fullName>
    </submittedName>
</protein>
<dbReference type="Proteomes" id="UP000651010">
    <property type="component" value="Unassembled WGS sequence"/>
</dbReference>
<evidence type="ECO:0000313" key="4">
    <source>
        <dbReference type="Proteomes" id="UP000651010"/>
    </source>
</evidence>
<gene>
    <name evidence="3" type="ORF">IGX34_19645</name>
</gene>
<evidence type="ECO:0000313" key="3">
    <source>
        <dbReference type="EMBL" id="MBE1162603.1"/>
    </source>
</evidence>
<proteinExistence type="predicted"/>
<feature type="domain" description="ISXO2-like transposase" evidence="2">
    <location>
        <begin position="18"/>
        <end position="196"/>
    </location>
</feature>
<organism evidence="3 4">
    <name type="scientific">Dyella acidiphila</name>
    <dbReference type="NCBI Taxonomy" id="2775866"/>
    <lineage>
        <taxon>Bacteria</taxon>
        <taxon>Pseudomonadati</taxon>
        <taxon>Pseudomonadota</taxon>
        <taxon>Gammaproteobacteria</taxon>
        <taxon>Lysobacterales</taxon>
        <taxon>Rhodanobacteraceae</taxon>
        <taxon>Dyella</taxon>
    </lineage>
</organism>
<dbReference type="PANTHER" id="PTHR47163:SF2">
    <property type="entry name" value="SI:DKEY-17M8.2"/>
    <property type="match status" value="1"/>
</dbReference>
<dbReference type="Pfam" id="PF12762">
    <property type="entry name" value="DDE_Tnp_IS1595"/>
    <property type="match status" value="1"/>
</dbReference>
<sequence length="266" mass="30764">MKIREAIMENANASNQPKLSGTIHMDGMHVCGKFRRTNRRMKATANSVLTVHGNAEIKRRLPAINPHSKDNQRRAKNKRVAIAMVEVDAQHGGAKRTIVAMCRSENARDVLQLARQYIEPGAQIFTDENPAYNGLGELFEHYVVNHSVEYSTPEGINENLAESFFSRVRRSEYGVHHGFRPTYMTFYMHEYAWRETHRRKTQHEKIKQLATWLLTPTYSRYWRGYHCGNRRSHLRHPRPEIVMGPVDAPWQDARSKARGGRDRGTS</sequence>
<comment type="caution">
    <text evidence="3">The sequence shown here is derived from an EMBL/GenBank/DDBJ whole genome shotgun (WGS) entry which is preliminary data.</text>
</comment>